<dbReference type="EMBL" id="AGXC01000002">
    <property type="protein sequence ID" value="EMZ41762.1"/>
    <property type="molecule type" value="Genomic_DNA"/>
</dbReference>
<sequence length="97" mass="11072">MIMFITYSYIRQSIDGSYDDESLAEYETLTGTVGEKTNAVANRSYDGFQALVPEQVEIGQSGALTVSVYYARKSYTTYFKTGDAKQDFHEAYRYQEQ</sequence>
<protein>
    <submittedName>
        <fullName evidence="1">Uncharacterized protein</fullName>
    </submittedName>
</protein>
<dbReference type="HOGENOM" id="CLU_2340762_0_0_11"/>
<reference evidence="1 2" key="1">
    <citation type="submission" date="2013-03" db="EMBL/GenBank/DDBJ databases">
        <title>The Genome Sequence of Atopobium minutum 10063974.</title>
        <authorList>
            <consortium name="The Broad Institute Genome Sequencing Platform"/>
            <person name="Earl A."/>
            <person name="Ward D."/>
            <person name="Feldgarden M."/>
            <person name="Gevers D."/>
            <person name="Lambert T."/>
            <person name="Marvaud J.-C."/>
            <person name="Courvalin P."/>
            <person name="Walker B."/>
            <person name="Young S.K."/>
            <person name="Zeng Q."/>
            <person name="Gargeya S."/>
            <person name="Fitzgerald M."/>
            <person name="Haas B."/>
            <person name="Abouelleil A."/>
            <person name="Alvarado L."/>
            <person name="Arachchi H.M."/>
            <person name="Berlin A.M."/>
            <person name="Chapman S.B."/>
            <person name="Dewar J."/>
            <person name="Goldberg J."/>
            <person name="Griggs A."/>
            <person name="Gujja S."/>
            <person name="Hansen M."/>
            <person name="Howarth C."/>
            <person name="Imamovic A."/>
            <person name="Larimer J."/>
            <person name="McCowan C."/>
            <person name="Murphy C."/>
            <person name="Neiman D."/>
            <person name="Pearson M."/>
            <person name="Priest M."/>
            <person name="Roberts A."/>
            <person name="Saif S."/>
            <person name="Shea T."/>
            <person name="Sisk P."/>
            <person name="Sykes S."/>
            <person name="Wortman J."/>
            <person name="Nusbaum C."/>
            <person name="Birren B."/>
        </authorList>
    </citation>
    <scope>NUCLEOTIDE SEQUENCE [LARGE SCALE GENOMIC DNA]</scope>
    <source>
        <strain evidence="1 2">10063974</strain>
    </source>
</reference>
<dbReference type="Proteomes" id="UP000012651">
    <property type="component" value="Unassembled WGS sequence"/>
</dbReference>
<gene>
    <name evidence="1" type="ORF">HMPREF1091_00736</name>
</gene>
<keyword evidence="2" id="KW-1185">Reference proteome</keyword>
<comment type="caution">
    <text evidence="1">The sequence shown here is derived from an EMBL/GenBank/DDBJ whole genome shotgun (WGS) entry which is preliminary data.</text>
</comment>
<proteinExistence type="predicted"/>
<dbReference type="AlphaFoldDB" id="N2BJ15"/>
<accession>N2BJ15</accession>
<evidence type="ECO:0000313" key="2">
    <source>
        <dbReference type="Proteomes" id="UP000012651"/>
    </source>
</evidence>
<dbReference type="PATRIC" id="fig|997872.3.peg.737"/>
<evidence type="ECO:0000313" key="1">
    <source>
        <dbReference type="EMBL" id="EMZ41762.1"/>
    </source>
</evidence>
<name>N2BJ15_9ACTN</name>
<organism evidence="1 2">
    <name type="scientific">Atopobium minutum 10063974</name>
    <dbReference type="NCBI Taxonomy" id="997872"/>
    <lineage>
        <taxon>Bacteria</taxon>
        <taxon>Bacillati</taxon>
        <taxon>Actinomycetota</taxon>
        <taxon>Coriobacteriia</taxon>
        <taxon>Coriobacteriales</taxon>
        <taxon>Atopobiaceae</taxon>
        <taxon>Atopobium</taxon>
    </lineage>
</organism>